<dbReference type="RefSeq" id="WP_186407779.1">
    <property type="nucleotide sequence ID" value="NZ_FLQX01000123.1"/>
</dbReference>
<dbReference type="AlphaFoldDB" id="A0A1A8XST8"/>
<dbReference type="GO" id="GO:0016491">
    <property type="term" value="F:oxidoreductase activity"/>
    <property type="evidence" value="ECO:0007669"/>
    <property type="project" value="InterPro"/>
</dbReference>
<sequence length="294" mass="34006">MTPTTTCDPRRDCQRIARYLATIAFPWDTTRALELALFRTFASPRIGGLLHATGEFEARTQKRYDDTDLIVSEIIENGFDSPRGGRAISRMNALHGRFRIANEDFLYVLSTFIFEPIRWNERFGWRRMSETEKLGWFWFWRQVGERMLIHDLPDSYAEFEQYTRAYEAANFRCTTASQSVALATRELFAGWFPALLRPLVRRSIHALLDPTLLAAFALQPAPRWLGWTAKVALRTRARVLRWLPQRQRPKLRTQVPRADYPEGYCIESLGPPPFDRQGPEHASVTPQPTSRSAA</sequence>
<organism evidence="3 4">
    <name type="scientific">Candidatus Accumulibacter aalborgensis</name>
    <dbReference type="NCBI Taxonomy" id="1860102"/>
    <lineage>
        <taxon>Bacteria</taxon>
        <taxon>Pseudomonadati</taxon>
        <taxon>Pseudomonadota</taxon>
        <taxon>Betaproteobacteria</taxon>
        <taxon>Candidatus Accumulibacter</taxon>
    </lineage>
</organism>
<dbReference type="InterPro" id="IPR018713">
    <property type="entry name" value="MPAB/Lcp_cat_dom"/>
</dbReference>
<evidence type="ECO:0000256" key="1">
    <source>
        <dbReference type="SAM" id="MobiDB-lite"/>
    </source>
</evidence>
<evidence type="ECO:0000313" key="4">
    <source>
        <dbReference type="Proteomes" id="UP000199169"/>
    </source>
</evidence>
<feature type="domain" description="ER-bound oxygenase mpaB/mpaB'/Rubber oxygenase catalytic" evidence="2">
    <location>
        <begin position="50"/>
        <end position="241"/>
    </location>
</feature>
<evidence type="ECO:0000259" key="2">
    <source>
        <dbReference type="Pfam" id="PF09995"/>
    </source>
</evidence>
<name>A0A1A8XST8_9PROT</name>
<feature type="compositionally biased region" description="Polar residues" evidence="1">
    <location>
        <begin position="284"/>
        <end position="294"/>
    </location>
</feature>
<proteinExistence type="predicted"/>
<dbReference type="Proteomes" id="UP000199169">
    <property type="component" value="Unassembled WGS sequence"/>
</dbReference>
<reference evidence="3 4" key="1">
    <citation type="submission" date="2016-06" db="EMBL/GenBank/DDBJ databases">
        <authorList>
            <person name="Kjaerup R.B."/>
            <person name="Dalgaard T.S."/>
            <person name="Juul-Madsen H.R."/>
        </authorList>
    </citation>
    <scope>NUCLEOTIDE SEQUENCE [LARGE SCALE GENOMIC DNA]</scope>
    <source>
        <strain evidence="3">3</strain>
    </source>
</reference>
<protein>
    <recommendedName>
        <fullName evidence="2">ER-bound oxygenase mpaB/mpaB'/Rubber oxygenase catalytic domain-containing protein</fullName>
    </recommendedName>
</protein>
<dbReference type="EMBL" id="FLQX01000123">
    <property type="protein sequence ID" value="SBT07577.1"/>
    <property type="molecule type" value="Genomic_DNA"/>
</dbReference>
<evidence type="ECO:0000313" key="3">
    <source>
        <dbReference type="EMBL" id="SBT07577.1"/>
    </source>
</evidence>
<dbReference type="InterPro" id="IPR046366">
    <property type="entry name" value="MPAB"/>
</dbReference>
<keyword evidence="4" id="KW-1185">Reference proteome</keyword>
<dbReference type="PANTHER" id="PTHR36124:SF1">
    <property type="entry name" value="ER-BOUND OXYGENASE MPAB_MPAB'_RUBBER OXYGENASE CATALYTIC DOMAIN-CONTAINING PROTEIN"/>
    <property type="match status" value="1"/>
</dbReference>
<accession>A0A1A8XST8</accession>
<dbReference type="PANTHER" id="PTHR36124">
    <property type="match status" value="1"/>
</dbReference>
<feature type="region of interest" description="Disordered" evidence="1">
    <location>
        <begin position="268"/>
        <end position="294"/>
    </location>
</feature>
<gene>
    <name evidence="3" type="ORF">ACCAA_460001</name>
</gene>
<dbReference type="Pfam" id="PF09995">
    <property type="entry name" value="MPAB_Lcp_cat"/>
    <property type="match status" value="1"/>
</dbReference>
<dbReference type="STRING" id="1860102.ACCAA_460001"/>